<dbReference type="Proteomes" id="UP000250140">
    <property type="component" value="Unassembled WGS sequence"/>
</dbReference>
<proteinExistence type="inferred from homology"/>
<gene>
    <name evidence="4" type="ORF">AOQ84DRAFT_331135</name>
</gene>
<dbReference type="PRINTS" id="PR00081">
    <property type="entry name" value="GDHRDH"/>
</dbReference>
<evidence type="ECO:0000256" key="3">
    <source>
        <dbReference type="ARBA" id="ARBA00023002"/>
    </source>
</evidence>
<dbReference type="InterPro" id="IPR036291">
    <property type="entry name" value="NAD(P)-bd_dom_sf"/>
</dbReference>
<organism evidence="4 5">
    <name type="scientific">Glonium stellatum</name>
    <dbReference type="NCBI Taxonomy" id="574774"/>
    <lineage>
        <taxon>Eukaryota</taxon>
        <taxon>Fungi</taxon>
        <taxon>Dikarya</taxon>
        <taxon>Ascomycota</taxon>
        <taxon>Pezizomycotina</taxon>
        <taxon>Dothideomycetes</taxon>
        <taxon>Pleosporomycetidae</taxon>
        <taxon>Gloniales</taxon>
        <taxon>Gloniaceae</taxon>
        <taxon>Glonium</taxon>
    </lineage>
</organism>
<dbReference type="SUPFAM" id="SSF51735">
    <property type="entry name" value="NAD(P)-binding Rossmann-fold domains"/>
    <property type="match status" value="1"/>
</dbReference>
<dbReference type="InterPro" id="IPR002347">
    <property type="entry name" value="SDR_fam"/>
</dbReference>
<evidence type="ECO:0000256" key="1">
    <source>
        <dbReference type="ARBA" id="ARBA00006484"/>
    </source>
</evidence>
<evidence type="ECO:0000313" key="5">
    <source>
        <dbReference type="Proteomes" id="UP000250140"/>
    </source>
</evidence>
<evidence type="ECO:0000313" key="4">
    <source>
        <dbReference type="EMBL" id="OCL14385.1"/>
    </source>
</evidence>
<accession>A0A8E2FCL8</accession>
<dbReference type="InterPro" id="IPR051122">
    <property type="entry name" value="SDR_DHRS6-like"/>
</dbReference>
<dbReference type="PANTHER" id="PTHR43477">
    <property type="entry name" value="DIHYDROANTICAPSIN 7-DEHYDROGENASE"/>
    <property type="match status" value="1"/>
</dbReference>
<dbReference type="OrthoDB" id="294295at2759"/>
<dbReference type="Gene3D" id="3.40.50.720">
    <property type="entry name" value="NAD(P)-binding Rossmann-like Domain"/>
    <property type="match status" value="1"/>
</dbReference>
<sequence length="267" mass="28265">MSANAQKYTSKLSNRNVLVFGGTSGIGFCVAEASLEHGAYVTISSSNPARLSNALDRLKSSYPDIPPEKLNGYTCDLADTENVEANLDALLSKVTAGGEKKLDHISFTAGDALTATTIANATPTTIKKAMNVRFIGPIMIAKLIPKYMNLTPASSFTITSGSITHKPAPGWAILAGWGGALEGLMRGLAVDLKPMRVNMVSPGAVETELFETLSPEVREMIMKNSAAQTTVGLIGKPENTAEAYLYAMKDQFATGGIIETNGGRYLV</sequence>
<name>A0A8E2FCL8_9PEZI</name>
<comment type="similarity">
    <text evidence="1">Belongs to the short-chain dehydrogenases/reductases (SDR) family.</text>
</comment>
<keyword evidence="5" id="KW-1185">Reference proteome</keyword>
<evidence type="ECO:0000256" key="2">
    <source>
        <dbReference type="ARBA" id="ARBA00022857"/>
    </source>
</evidence>
<dbReference type="AlphaFoldDB" id="A0A8E2FCL8"/>
<dbReference type="PANTHER" id="PTHR43477:SF1">
    <property type="entry name" value="DIHYDROANTICAPSIN 7-DEHYDROGENASE"/>
    <property type="match status" value="1"/>
</dbReference>
<dbReference type="EMBL" id="KV748581">
    <property type="protein sequence ID" value="OCL14385.1"/>
    <property type="molecule type" value="Genomic_DNA"/>
</dbReference>
<dbReference type="Pfam" id="PF23441">
    <property type="entry name" value="SDR"/>
    <property type="match status" value="1"/>
</dbReference>
<dbReference type="InterPro" id="IPR057571">
    <property type="entry name" value="SDR_PhqE-like"/>
</dbReference>
<keyword evidence="3" id="KW-0560">Oxidoreductase</keyword>
<keyword evidence="2" id="KW-0521">NADP</keyword>
<dbReference type="GO" id="GO:0016491">
    <property type="term" value="F:oxidoreductase activity"/>
    <property type="evidence" value="ECO:0007669"/>
    <property type="project" value="UniProtKB-KW"/>
</dbReference>
<protein>
    <submittedName>
        <fullName evidence="4">NAD(P)-binding protein</fullName>
    </submittedName>
</protein>
<reference evidence="4 5" key="1">
    <citation type="journal article" date="2016" name="Nat. Commun.">
        <title>Ectomycorrhizal ecology is imprinted in the genome of the dominant symbiotic fungus Cenococcum geophilum.</title>
        <authorList>
            <consortium name="DOE Joint Genome Institute"/>
            <person name="Peter M."/>
            <person name="Kohler A."/>
            <person name="Ohm R.A."/>
            <person name="Kuo A."/>
            <person name="Krutzmann J."/>
            <person name="Morin E."/>
            <person name="Arend M."/>
            <person name="Barry K.W."/>
            <person name="Binder M."/>
            <person name="Choi C."/>
            <person name="Clum A."/>
            <person name="Copeland A."/>
            <person name="Grisel N."/>
            <person name="Haridas S."/>
            <person name="Kipfer T."/>
            <person name="LaButti K."/>
            <person name="Lindquist E."/>
            <person name="Lipzen A."/>
            <person name="Maire R."/>
            <person name="Meier B."/>
            <person name="Mihaltcheva S."/>
            <person name="Molinier V."/>
            <person name="Murat C."/>
            <person name="Poggeler S."/>
            <person name="Quandt C.A."/>
            <person name="Sperisen C."/>
            <person name="Tritt A."/>
            <person name="Tisserant E."/>
            <person name="Crous P.W."/>
            <person name="Henrissat B."/>
            <person name="Nehls U."/>
            <person name="Egli S."/>
            <person name="Spatafora J.W."/>
            <person name="Grigoriev I.V."/>
            <person name="Martin F.M."/>
        </authorList>
    </citation>
    <scope>NUCLEOTIDE SEQUENCE [LARGE SCALE GENOMIC DNA]</scope>
    <source>
        <strain evidence="4 5">CBS 207.34</strain>
    </source>
</reference>